<comment type="caution">
    <text evidence="4">The sequence shown here is derived from an EMBL/GenBank/DDBJ whole genome shotgun (WGS) entry which is preliminary data.</text>
</comment>
<organism evidence="4 5">
    <name type="scientific">Mortierella isabellina</name>
    <name type="common">Filamentous fungus</name>
    <name type="synonym">Umbelopsis isabellina</name>
    <dbReference type="NCBI Taxonomy" id="91625"/>
    <lineage>
        <taxon>Eukaryota</taxon>
        <taxon>Fungi</taxon>
        <taxon>Fungi incertae sedis</taxon>
        <taxon>Mucoromycota</taxon>
        <taxon>Mucoromycotina</taxon>
        <taxon>Umbelopsidomycetes</taxon>
        <taxon>Umbelopsidales</taxon>
        <taxon>Umbelopsidaceae</taxon>
        <taxon>Umbelopsis</taxon>
    </lineage>
</organism>
<dbReference type="PANTHER" id="PTHR43272:SF33">
    <property type="entry name" value="AMP-BINDING DOMAIN-CONTAINING PROTEIN-RELATED"/>
    <property type="match status" value="1"/>
</dbReference>
<evidence type="ECO:0000256" key="2">
    <source>
        <dbReference type="ARBA" id="ARBA00022840"/>
    </source>
</evidence>
<feature type="domain" description="AMP-dependent synthetase/ligase" evidence="3">
    <location>
        <begin position="101"/>
        <end position="517"/>
    </location>
</feature>
<evidence type="ECO:0000259" key="3">
    <source>
        <dbReference type="Pfam" id="PF00501"/>
    </source>
</evidence>
<proteinExistence type="predicted"/>
<dbReference type="OrthoDB" id="1700726at2759"/>
<accession>A0A8H7PLD7</accession>
<dbReference type="InterPro" id="IPR000873">
    <property type="entry name" value="AMP-dep_synth/lig_dom"/>
</dbReference>
<protein>
    <recommendedName>
        <fullName evidence="3">AMP-dependent synthetase/ligase domain-containing protein</fullName>
    </recommendedName>
</protein>
<dbReference type="EMBL" id="JAEPQZ010000011">
    <property type="protein sequence ID" value="KAG2175594.1"/>
    <property type="molecule type" value="Genomic_DNA"/>
</dbReference>
<dbReference type="AlphaFoldDB" id="A0A8H7PLD7"/>
<keyword evidence="2" id="KW-0067">ATP-binding</keyword>
<evidence type="ECO:0000313" key="5">
    <source>
        <dbReference type="Proteomes" id="UP000654370"/>
    </source>
</evidence>
<dbReference type="SUPFAM" id="SSF56801">
    <property type="entry name" value="Acetyl-CoA synthetase-like"/>
    <property type="match status" value="1"/>
</dbReference>
<dbReference type="InterPro" id="IPR042099">
    <property type="entry name" value="ANL_N_sf"/>
</dbReference>
<evidence type="ECO:0000313" key="4">
    <source>
        <dbReference type="EMBL" id="KAG2175594.1"/>
    </source>
</evidence>
<dbReference type="Gene3D" id="3.40.50.12780">
    <property type="entry name" value="N-terminal domain of ligase-like"/>
    <property type="match status" value="1"/>
</dbReference>
<dbReference type="GO" id="GO:0005783">
    <property type="term" value="C:endoplasmic reticulum"/>
    <property type="evidence" value="ECO:0007669"/>
    <property type="project" value="TreeGrafter"/>
</dbReference>
<reference evidence="4" key="1">
    <citation type="submission" date="2020-12" db="EMBL/GenBank/DDBJ databases">
        <title>Metabolic potential, ecology and presence of endohyphal bacteria is reflected in genomic diversity of Mucoromycotina.</title>
        <authorList>
            <person name="Muszewska A."/>
            <person name="Okrasinska A."/>
            <person name="Steczkiewicz K."/>
            <person name="Drgas O."/>
            <person name="Orlowska M."/>
            <person name="Perlinska-Lenart U."/>
            <person name="Aleksandrzak-Piekarczyk T."/>
            <person name="Szatraj K."/>
            <person name="Zielenkiewicz U."/>
            <person name="Pilsyk S."/>
            <person name="Malc E."/>
            <person name="Mieczkowski P."/>
            <person name="Kruszewska J.S."/>
            <person name="Biernat P."/>
            <person name="Pawlowska J."/>
        </authorList>
    </citation>
    <scope>NUCLEOTIDE SEQUENCE</scope>
    <source>
        <strain evidence="4">WA0000067209</strain>
    </source>
</reference>
<dbReference type="GO" id="GO:0016020">
    <property type="term" value="C:membrane"/>
    <property type="evidence" value="ECO:0007669"/>
    <property type="project" value="TreeGrafter"/>
</dbReference>
<dbReference type="GO" id="GO:0004467">
    <property type="term" value="F:long-chain fatty acid-CoA ligase activity"/>
    <property type="evidence" value="ECO:0007669"/>
    <property type="project" value="TreeGrafter"/>
</dbReference>
<dbReference type="Proteomes" id="UP000654370">
    <property type="component" value="Unassembled WGS sequence"/>
</dbReference>
<evidence type="ECO:0000256" key="1">
    <source>
        <dbReference type="ARBA" id="ARBA00022741"/>
    </source>
</evidence>
<keyword evidence="1" id="KW-0547">Nucleotide-binding</keyword>
<name>A0A8H7PLD7_MORIS</name>
<dbReference type="GO" id="GO:0005524">
    <property type="term" value="F:ATP binding"/>
    <property type="evidence" value="ECO:0007669"/>
    <property type="project" value="UniProtKB-KW"/>
</dbReference>
<dbReference type="PANTHER" id="PTHR43272">
    <property type="entry name" value="LONG-CHAIN-FATTY-ACID--COA LIGASE"/>
    <property type="match status" value="1"/>
</dbReference>
<dbReference type="Pfam" id="PF00501">
    <property type="entry name" value="AMP-binding"/>
    <property type="match status" value="1"/>
</dbReference>
<gene>
    <name evidence="4" type="ORF">INT43_001241</name>
</gene>
<sequence length="554" mass="60653">MSLDLDTLSFILLGSISTVALLSIRNAKGPDVHPLLLNSQADPSRLRHAGETAIYRSRMHPNGSPLLMTMDRNIRTLHDLFENGGIKSQAQAKYLGNFNGQTYEWQTYDTVYKRVQDFRSGLAAFAELNSKTNDSSSFVGIFAKSCPETMIAEQAANSHSYVTIPITANARTTLLSHILESTSLTTVVVDKETLPILLSVANGTSVKYVIVNGKAKDTDLKLAKEKGIELEDFENIEALGSSKPVEKVVPGPDDISSIYFTKTKTGKKAGVILKHKNVLANIAAYIAIMPPNQKVTSADRLLQSYAPGNALNRVLIGMMTYVGGSIAFGAEIADDEEVADITSLQKCAQEAKPTIVASTALPMKQIKERVESQYGNSFLYKRGYERKKNLLLSNGRLVVDNRYDMLVFRDIRQKIFGGSLKVVFLEDYGDIGDLSMFVRVVLGAQAVPTYNRTEAAGTITASMFYDYSANGSSRGAAIPCNEVKLIDLPDEGYLATDYPNPRGEICVRGSNVFSGYWNDPSATEDVLDGDKWFMTGDIGAWQPNGTLELIGRKK</sequence>
<keyword evidence="5" id="KW-1185">Reference proteome</keyword>